<dbReference type="SUPFAM" id="SSF56091">
    <property type="entry name" value="DNA ligase/mRNA capping enzyme, catalytic domain"/>
    <property type="match status" value="1"/>
</dbReference>
<dbReference type="InterPro" id="IPR036599">
    <property type="entry name" value="DNA_ligase_N_sf"/>
</dbReference>
<evidence type="ECO:0000256" key="4">
    <source>
        <dbReference type="ARBA" id="ARBA00022705"/>
    </source>
</evidence>
<evidence type="ECO:0000313" key="15">
    <source>
        <dbReference type="EMBL" id="WPU65174.1"/>
    </source>
</evidence>
<dbReference type="GO" id="GO:0046872">
    <property type="term" value="F:metal ion binding"/>
    <property type="evidence" value="ECO:0007669"/>
    <property type="project" value="UniProtKB-KW"/>
</dbReference>
<evidence type="ECO:0000256" key="5">
    <source>
        <dbReference type="ARBA" id="ARBA00022723"/>
    </source>
</evidence>
<dbReference type="Pfam" id="PF01068">
    <property type="entry name" value="DNA_ligase_A_M"/>
    <property type="match status" value="1"/>
</dbReference>
<proteinExistence type="predicted"/>
<dbReference type="GO" id="GO:0006281">
    <property type="term" value="P:DNA repair"/>
    <property type="evidence" value="ECO:0007669"/>
    <property type="project" value="UniProtKB-KW"/>
</dbReference>
<dbReference type="GO" id="GO:0003910">
    <property type="term" value="F:DNA ligase (ATP) activity"/>
    <property type="evidence" value="ECO:0007669"/>
    <property type="project" value="UniProtKB-EC"/>
</dbReference>
<feature type="domain" description="ATP-dependent DNA ligase family profile" evidence="14">
    <location>
        <begin position="305"/>
        <end position="429"/>
    </location>
</feature>
<dbReference type="PROSITE" id="PS50160">
    <property type="entry name" value="DNA_LIGASE_A3"/>
    <property type="match status" value="1"/>
</dbReference>
<organism evidence="15 16">
    <name type="scientific">Peredibacter starrii</name>
    <dbReference type="NCBI Taxonomy" id="28202"/>
    <lineage>
        <taxon>Bacteria</taxon>
        <taxon>Pseudomonadati</taxon>
        <taxon>Bdellovibrionota</taxon>
        <taxon>Bacteriovoracia</taxon>
        <taxon>Bacteriovoracales</taxon>
        <taxon>Bacteriovoracaceae</taxon>
        <taxon>Peredibacter</taxon>
    </lineage>
</organism>
<evidence type="ECO:0000256" key="8">
    <source>
        <dbReference type="ARBA" id="ARBA00022840"/>
    </source>
</evidence>
<dbReference type="GO" id="GO:0051301">
    <property type="term" value="P:cell division"/>
    <property type="evidence" value="ECO:0007669"/>
    <property type="project" value="UniProtKB-KW"/>
</dbReference>
<evidence type="ECO:0000256" key="10">
    <source>
        <dbReference type="ARBA" id="ARBA00023172"/>
    </source>
</evidence>
<accession>A0AAX4HPC3</accession>
<dbReference type="RefSeq" id="WP_321395276.1">
    <property type="nucleotide sequence ID" value="NZ_CP139487.1"/>
</dbReference>
<keyword evidence="10" id="KW-0233">DNA recombination</keyword>
<dbReference type="InterPro" id="IPR012310">
    <property type="entry name" value="DNA_ligase_ATP-dep_cent"/>
</dbReference>
<keyword evidence="7" id="KW-0227">DNA damage</keyword>
<evidence type="ECO:0000313" key="16">
    <source>
        <dbReference type="Proteomes" id="UP001324634"/>
    </source>
</evidence>
<dbReference type="NCBIfam" id="NF006701">
    <property type="entry name" value="PRK09247.1"/>
    <property type="match status" value="1"/>
</dbReference>
<evidence type="ECO:0000256" key="7">
    <source>
        <dbReference type="ARBA" id="ARBA00022763"/>
    </source>
</evidence>
<dbReference type="EMBL" id="CP139487">
    <property type="protein sequence ID" value="WPU65174.1"/>
    <property type="molecule type" value="Genomic_DNA"/>
</dbReference>
<evidence type="ECO:0000256" key="3">
    <source>
        <dbReference type="ARBA" id="ARBA00022618"/>
    </source>
</evidence>
<keyword evidence="8" id="KW-0067">ATP-binding</keyword>
<evidence type="ECO:0000256" key="11">
    <source>
        <dbReference type="ARBA" id="ARBA00023204"/>
    </source>
</evidence>
<dbReference type="Gene3D" id="1.10.3260.10">
    <property type="entry name" value="DNA ligase, ATP-dependent, N-terminal domain"/>
    <property type="match status" value="1"/>
</dbReference>
<dbReference type="InterPro" id="IPR012340">
    <property type="entry name" value="NA-bd_OB-fold"/>
</dbReference>
<dbReference type="Proteomes" id="UP001324634">
    <property type="component" value="Chromosome"/>
</dbReference>
<evidence type="ECO:0000256" key="6">
    <source>
        <dbReference type="ARBA" id="ARBA00022741"/>
    </source>
</evidence>
<dbReference type="PROSITE" id="PS00697">
    <property type="entry name" value="DNA_LIGASE_A1"/>
    <property type="match status" value="1"/>
</dbReference>
<dbReference type="GO" id="GO:0006260">
    <property type="term" value="P:DNA replication"/>
    <property type="evidence" value="ECO:0007669"/>
    <property type="project" value="UniProtKB-KW"/>
</dbReference>
<dbReference type="GO" id="GO:0003677">
    <property type="term" value="F:DNA binding"/>
    <property type="evidence" value="ECO:0007669"/>
    <property type="project" value="InterPro"/>
</dbReference>
<dbReference type="CDD" id="cd07897">
    <property type="entry name" value="Adenylation_DNA_ligase_Bac1"/>
    <property type="match status" value="1"/>
</dbReference>
<keyword evidence="9" id="KW-0460">Magnesium</keyword>
<dbReference type="Gene3D" id="2.40.50.140">
    <property type="entry name" value="Nucleic acid-binding proteins"/>
    <property type="match status" value="1"/>
</dbReference>
<dbReference type="CDD" id="cd07972">
    <property type="entry name" value="OBF_DNA_ligase_Arch_LigB"/>
    <property type="match status" value="1"/>
</dbReference>
<dbReference type="PANTHER" id="PTHR45674">
    <property type="entry name" value="DNA LIGASE 1/3 FAMILY MEMBER"/>
    <property type="match status" value="1"/>
</dbReference>
<dbReference type="EC" id="6.5.1.1" evidence="1"/>
<dbReference type="GO" id="GO:0006310">
    <property type="term" value="P:DNA recombination"/>
    <property type="evidence" value="ECO:0007669"/>
    <property type="project" value="UniProtKB-KW"/>
</dbReference>
<keyword evidence="5" id="KW-0479">Metal-binding</keyword>
<reference evidence="15 16" key="1">
    <citation type="submission" date="2023-11" db="EMBL/GenBank/DDBJ databases">
        <title>Peredibacter starrii A3.12.</title>
        <authorList>
            <person name="Mitchell R.J."/>
        </authorList>
    </citation>
    <scope>NUCLEOTIDE SEQUENCE [LARGE SCALE GENOMIC DNA]</scope>
    <source>
        <strain evidence="15 16">A3.12</strain>
    </source>
</reference>
<keyword evidence="2 15" id="KW-0436">Ligase</keyword>
<evidence type="ECO:0000259" key="14">
    <source>
        <dbReference type="PROSITE" id="PS50160"/>
    </source>
</evidence>
<gene>
    <name evidence="15" type="ORF">SOO65_00230</name>
</gene>
<evidence type="ECO:0000256" key="9">
    <source>
        <dbReference type="ARBA" id="ARBA00022842"/>
    </source>
</evidence>
<keyword evidence="3" id="KW-0132">Cell division</keyword>
<dbReference type="Pfam" id="PF04679">
    <property type="entry name" value="DNA_ligase_A_C"/>
    <property type="match status" value="1"/>
</dbReference>
<comment type="catalytic activity">
    <reaction evidence="13">
        <text>ATP + (deoxyribonucleotide)n-3'-hydroxyl + 5'-phospho-(deoxyribonucleotide)m = (deoxyribonucleotide)n+m + AMP + diphosphate.</text>
        <dbReference type="EC" id="6.5.1.1"/>
    </reaction>
</comment>
<protein>
    <recommendedName>
        <fullName evidence="1">DNA ligase (ATP)</fullName>
        <ecNumber evidence="1">6.5.1.1</ecNumber>
    </recommendedName>
</protein>
<dbReference type="NCBIfam" id="TIGR04120">
    <property type="entry name" value="DNA_lig_bact"/>
    <property type="match status" value="1"/>
</dbReference>
<dbReference type="InterPro" id="IPR012309">
    <property type="entry name" value="DNA_ligase_ATP-dep_C"/>
</dbReference>
<dbReference type="InterPro" id="IPR016059">
    <property type="entry name" value="DNA_ligase_ATP-dep_CS"/>
</dbReference>
<dbReference type="SUPFAM" id="SSF117018">
    <property type="entry name" value="ATP-dependent DNA ligase DNA-binding domain"/>
    <property type="match status" value="1"/>
</dbReference>
<sequence>MERFVELLRQLDQTTSTLNKVDGLRNYFEEVPSEDACWGLYIISGNKINTKINRTFLQEAFCEYMKMPMWLFKESAYHVGDSSETMALLRGPIEHPKHPPALGKFIKEELLTLKKLTPEEIKAKLHSWWASYDESVLFLIHKCFSGNLRMGVSKNLLIQAMAIVAGIDKETMSFRLMGDYESTPEFYDNLLVQDVTIERKSKPYPYFLASPVEDAEEVFSNWKEWCVEWKWDGIRVQVIKRDGEVFLWSRGEELINESFPDVLHQAQNLPDGTVIDGELLPFREGKVLSFNELQTRLNRKKISKKDLEKTPISVMAYDVLEWEGEDIREKPLRERREILESIKVFPLSKLVKVKNIDEAKELRLESRDRGVEGFMLKRWNSTYQTGRKRGDWWKWKIDPHTIDCVLLYAQSGTGRRSNLYTDYTLAVWKDKELIPVTKAYSGLSDEELASMDNWIKKNTVEKFGPVRSVRPQHVFEIAFEGIQESSRHKAGVALRFPRISRWRKDKKPEEADTLEEVKKLLNEQ</sequence>
<keyword evidence="16" id="KW-1185">Reference proteome</keyword>
<evidence type="ECO:0000256" key="12">
    <source>
        <dbReference type="ARBA" id="ARBA00023306"/>
    </source>
</evidence>
<dbReference type="Gene3D" id="3.30.470.30">
    <property type="entry name" value="DNA ligase/mRNA capping enzyme"/>
    <property type="match status" value="1"/>
</dbReference>
<dbReference type="InterPro" id="IPR050191">
    <property type="entry name" value="ATP-dep_DNA_ligase"/>
</dbReference>
<dbReference type="InterPro" id="IPR012308">
    <property type="entry name" value="DNA_ligase_ATP-dep_N"/>
</dbReference>
<dbReference type="SUPFAM" id="SSF50249">
    <property type="entry name" value="Nucleic acid-binding proteins"/>
    <property type="match status" value="1"/>
</dbReference>
<evidence type="ECO:0000256" key="1">
    <source>
        <dbReference type="ARBA" id="ARBA00012727"/>
    </source>
</evidence>
<dbReference type="GO" id="GO:0005524">
    <property type="term" value="F:ATP binding"/>
    <property type="evidence" value="ECO:0007669"/>
    <property type="project" value="UniProtKB-KW"/>
</dbReference>
<name>A0AAX4HPC3_9BACT</name>
<keyword evidence="12" id="KW-0131">Cell cycle</keyword>
<keyword evidence="6" id="KW-0547">Nucleotide-binding</keyword>
<dbReference type="AlphaFoldDB" id="A0AAX4HPC3"/>
<evidence type="ECO:0000256" key="13">
    <source>
        <dbReference type="ARBA" id="ARBA00034003"/>
    </source>
</evidence>
<dbReference type="Pfam" id="PF04675">
    <property type="entry name" value="DNA_ligase_A_N"/>
    <property type="match status" value="1"/>
</dbReference>
<keyword evidence="11" id="KW-0234">DNA repair</keyword>
<dbReference type="KEGG" id="psti:SOO65_00230"/>
<keyword evidence="4" id="KW-0235">DNA replication</keyword>
<dbReference type="InterPro" id="IPR026333">
    <property type="entry name" value="ATP_dep_DNA_lig_pp_1105_fam"/>
</dbReference>
<dbReference type="PANTHER" id="PTHR45674:SF13">
    <property type="entry name" value="DNA LIGASE-RELATED"/>
    <property type="match status" value="1"/>
</dbReference>
<evidence type="ECO:0000256" key="2">
    <source>
        <dbReference type="ARBA" id="ARBA00022598"/>
    </source>
</evidence>